<reference evidence="2" key="1">
    <citation type="journal article" date="2023" name="Mol. Ecol. Resour.">
        <title>Chromosome-level genome assembly of a triploid poplar Populus alba 'Berolinensis'.</title>
        <authorList>
            <person name="Chen S."/>
            <person name="Yu Y."/>
            <person name="Wang X."/>
            <person name="Wang S."/>
            <person name="Zhang T."/>
            <person name="Zhou Y."/>
            <person name="He R."/>
            <person name="Meng N."/>
            <person name="Wang Y."/>
            <person name="Liu W."/>
            <person name="Liu Z."/>
            <person name="Liu J."/>
            <person name="Guo Q."/>
            <person name="Huang H."/>
            <person name="Sederoff R.R."/>
            <person name="Wang G."/>
            <person name="Qu G."/>
            <person name="Chen S."/>
        </authorList>
    </citation>
    <scope>NUCLEOTIDE SEQUENCE</scope>
    <source>
        <strain evidence="2">SC-2020</strain>
    </source>
</reference>
<sequence length="73" mass="8247">MLMSSTASSFFSSKPLPLHRIPTLSRPSSSPLNMLTFSPLAARHGLQRPQSKPPHQKIKRSPLHHPWNLHQMS</sequence>
<protein>
    <submittedName>
        <fullName evidence="2">Uncharacterized protein</fullName>
    </submittedName>
</protein>
<evidence type="ECO:0000313" key="3">
    <source>
        <dbReference type="Proteomes" id="UP001164929"/>
    </source>
</evidence>
<dbReference type="EMBL" id="JAQIZT010000019">
    <property type="protein sequence ID" value="KAJ6952401.1"/>
    <property type="molecule type" value="Genomic_DNA"/>
</dbReference>
<feature type="compositionally biased region" description="Basic residues" evidence="1">
    <location>
        <begin position="54"/>
        <end position="63"/>
    </location>
</feature>
<keyword evidence="3" id="KW-1185">Reference proteome</keyword>
<proteinExistence type="predicted"/>
<organism evidence="2 3">
    <name type="scientific">Populus alba x Populus x berolinensis</name>
    <dbReference type="NCBI Taxonomy" id="444605"/>
    <lineage>
        <taxon>Eukaryota</taxon>
        <taxon>Viridiplantae</taxon>
        <taxon>Streptophyta</taxon>
        <taxon>Embryophyta</taxon>
        <taxon>Tracheophyta</taxon>
        <taxon>Spermatophyta</taxon>
        <taxon>Magnoliopsida</taxon>
        <taxon>eudicotyledons</taxon>
        <taxon>Gunneridae</taxon>
        <taxon>Pentapetalae</taxon>
        <taxon>rosids</taxon>
        <taxon>fabids</taxon>
        <taxon>Malpighiales</taxon>
        <taxon>Salicaceae</taxon>
        <taxon>Saliceae</taxon>
        <taxon>Populus</taxon>
    </lineage>
</organism>
<evidence type="ECO:0000313" key="2">
    <source>
        <dbReference type="EMBL" id="KAJ6952401.1"/>
    </source>
</evidence>
<feature type="region of interest" description="Disordered" evidence="1">
    <location>
        <begin position="41"/>
        <end position="73"/>
    </location>
</feature>
<dbReference type="AlphaFoldDB" id="A0AAD6L8T8"/>
<dbReference type="Proteomes" id="UP001164929">
    <property type="component" value="Chromosome 19"/>
</dbReference>
<feature type="region of interest" description="Disordered" evidence="1">
    <location>
        <begin position="1"/>
        <end position="29"/>
    </location>
</feature>
<accession>A0AAD6L8T8</accession>
<gene>
    <name evidence="2" type="ORF">NC653_041515</name>
</gene>
<comment type="caution">
    <text evidence="2">The sequence shown here is derived from an EMBL/GenBank/DDBJ whole genome shotgun (WGS) entry which is preliminary data.</text>
</comment>
<evidence type="ECO:0000256" key="1">
    <source>
        <dbReference type="SAM" id="MobiDB-lite"/>
    </source>
</evidence>
<name>A0AAD6L8T8_9ROSI</name>
<feature type="compositionally biased region" description="Low complexity" evidence="1">
    <location>
        <begin position="1"/>
        <end position="13"/>
    </location>
</feature>